<dbReference type="Gene3D" id="1.10.1130.10">
    <property type="entry name" value="Flavocytochrome C3, Chain A"/>
    <property type="match status" value="1"/>
</dbReference>
<feature type="transmembrane region" description="Helical" evidence="1">
    <location>
        <begin position="16"/>
        <end position="34"/>
    </location>
</feature>
<dbReference type="AlphaFoldDB" id="A0A915U2G6"/>
<evidence type="ECO:0000256" key="1">
    <source>
        <dbReference type="SAM" id="Phobius"/>
    </source>
</evidence>
<keyword evidence="3" id="KW-1185">Reference proteome</keyword>
<accession>A0A915U2G6</accession>
<reference evidence="2" key="1">
    <citation type="submission" date="2020-12" db="EMBL/GenBank/DDBJ databases">
        <title>Desulfobium dissulfuricans gen. nov., sp. nov., a novel mesophilic, sulfate-reducing bacterium isolated from a deep-sea hydrothermal vent.</title>
        <authorList>
            <person name="Hashimoto Y."/>
            <person name="Tame A."/>
            <person name="Sawayama S."/>
            <person name="Miyazaki J."/>
            <person name="Takai K."/>
            <person name="Nakagawa S."/>
        </authorList>
    </citation>
    <scope>NUCLEOTIDE SEQUENCE</scope>
    <source>
        <strain evidence="2">GF1</strain>
    </source>
</reference>
<dbReference type="Proteomes" id="UP001063350">
    <property type="component" value="Chromosome"/>
</dbReference>
<keyword evidence="1" id="KW-0812">Transmembrane</keyword>
<evidence type="ECO:0000313" key="2">
    <source>
        <dbReference type="EMBL" id="BCO09570.1"/>
    </source>
</evidence>
<evidence type="ECO:0000313" key="3">
    <source>
        <dbReference type="Proteomes" id="UP001063350"/>
    </source>
</evidence>
<name>A0A915U2G6_9BACT</name>
<gene>
    <name evidence="2" type="ORF">GF1_19460</name>
</gene>
<organism evidence="2 3">
    <name type="scientific">Desulfolithobacter dissulfuricans</name>
    <dbReference type="NCBI Taxonomy" id="2795293"/>
    <lineage>
        <taxon>Bacteria</taxon>
        <taxon>Pseudomonadati</taxon>
        <taxon>Thermodesulfobacteriota</taxon>
        <taxon>Desulfobulbia</taxon>
        <taxon>Desulfobulbales</taxon>
        <taxon>Desulfobulbaceae</taxon>
        <taxon>Desulfolithobacter</taxon>
    </lineage>
</organism>
<proteinExistence type="predicted"/>
<dbReference type="RefSeq" id="WP_267926318.1">
    <property type="nucleotide sequence ID" value="NZ_AP024233.1"/>
</dbReference>
<sequence length="226" mass="26016">MNNRDRDLAKTCGSRWYLLLTIPACIALALYFLFFSAGTSESEEAVPSLNPAWYTPKTARGEEVKNAVMVGNCFICHAFWVKVPPDPEVRQPQFAHVAIKLDHGRNDRCYNCHLIYDRNKYVADDGTGIMPQNVELLCARCHGLIYKDWQNGTHGLRRGKWQVKRRFDQENFKCTECHDPHSPKFKFKDFAPAPTWPAKYIRKGQVEEHGDAMSEFIIGSEPKEMF</sequence>
<dbReference type="EMBL" id="AP024233">
    <property type="protein sequence ID" value="BCO09570.1"/>
    <property type="molecule type" value="Genomic_DNA"/>
</dbReference>
<keyword evidence="1" id="KW-1133">Transmembrane helix</keyword>
<keyword evidence="1" id="KW-0472">Membrane</keyword>
<evidence type="ECO:0008006" key="4">
    <source>
        <dbReference type="Google" id="ProtNLM"/>
    </source>
</evidence>
<dbReference type="InterPro" id="IPR036280">
    <property type="entry name" value="Multihaem_cyt_sf"/>
</dbReference>
<protein>
    <recommendedName>
        <fullName evidence="4">Cytochrome c-552/4 domain-containing protein</fullName>
    </recommendedName>
</protein>
<dbReference type="KEGG" id="ddu:GF1_19460"/>
<dbReference type="SUPFAM" id="SSF48695">
    <property type="entry name" value="Multiheme cytochromes"/>
    <property type="match status" value="1"/>
</dbReference>